<dbReference type="Gene3D" id="3.90.850.10">
    <property type="entry name" value="Fumarylacetoacetase-like, C-terminal domain"/>
    <property type="match status" value="1"/>
</dbReference>
<dbReference type="RefSeq" id="WP_344042076.1">
    <property type="nucleotide sequence ID" value="NZ_BAAAPB010000001.1"/>
</dbReference>
<name>A0ABN2QBR4_9ACTN</name>
<reference evidence="4 5" key="1">
    <citation type="journal article" date="2019" name="Int. J. Syst. Evol. Microbiol.">
        <title>The Global Catalogue of Microorganisms (GCM) 10K type strain sequencing project: providing services to taxonomists for standard genome sequencing and annotation.</title>
        <authorList>
            <consortium name="The Broad Institute Genomics Platform"/>
            <consortium name="The Broad Institute Genome Sequencing Center for Infectious Disease"/>
            <person name="Wu L."/>
            <person name="Ma J."/>
        </authorList>
    </citation>
    <scope>NUCLEOTIDE SEQUENCE [LARGE SCALE GENOMIC DNA]</scope>
    <source>
        <strain evidence="4 5">JCM 15309</strain>
    </source>
</reference>
<sequence>MTTTIRCRCRASKCYPTFTPIGPALVLLDADELKRLGDLHLRTWVNGELRQDATVDDDMIYCPREALQALSRFQPLEPGRCHSGCRSTAGRHEECEAERRAALPEWASTAPTPAIGDRPPISRLSSLKLGRPPRTHRRPGAGRRSDRRSGTRACGELVLRDQLFGSGMLQIPRPCVAA</sequence>
<evidence type="ECO:0000313" key="4">
    <source>
        <dbReference type="EMBL" id="GAA1948819.1"/>
    </source>
</evidence>
<dbReference type="SUPFAM" id="SSF56529">
    <property type="entry name" value="FAH"/>
    <property type="match status" value="1"/>
</dbReference>
<evidence type="ECO:0000313" key="5">
    <source>
        <dbReference type="Proteomes" id="UP001500571"/>
    </source>
</evidence>
<dbReference type="Pfam" id="PF01557">
    <property type="entry name" value="FAA_hydrolase"/>
    <property type="match status" value="1"/>
</dbReference>
<dbReference type="Proteomes" id="UP001500571">
    <property type="component" value="Unassembled WGS sequence"/>
</dbReference>
<dbReference type="PANTHER" id="PTHR11820">
    <property type="entry name" value="ACYLPYRUVASE"/>
    <property type="match status" value="1"/>
</dbReference>
<comment type="caution">
    <text evidence="4">The sequence shown here is derived from an EMBL/GenBank/DDBJ whole genome shotgun (WGS) entry which is preliminary data.</text>
</comment>
<proteinExistence type="predicted"/>
<evidence type="ECO:0000259" key="3">
    <source>
        <dbReference type="Pfam" id="PF01557"/>
    </source>
</evidence>
<dbReference type="InterPro" id="IPR036663">
    <property type="entry name" value="Fumarylacetoacetase_C_sf"/>
</dbReference>
<feature type="domain" description="Fumarylacetoacetase-like C-terminal" evidence="3">
    <location>
        <begin position="11"/>
        <end position="79"/>
    </location>
</feature>
<organism evidence="4 5">
    <name type="scientific">Nocardioides panacihumi</name>
    <dbReference type="NCBI Taxonomy" id="400774"/>
    <lineage>
        <taxon>Bacteria</taxon>
        <taxon>Bacillati</taxon>
        <taxon>Actinomycetota</taxon>
        <taxon>Actinomycetes</taxon>
        <taxon>Propionibacteriales</taxon>
        <taxon>Nocardioidaceae</taxon>
        <taxon>Nocardioides</taxon>
    </lineage>
</organism>
<keyword evidence="1" id="KW-0479">Metal-binding</keyword>
<evidence type="ECO:0000256" key="1">
    <source>
        <dbReference type="ARBA" id="ARBA00022723"/>
    </source>
</evidence>
<evidence type="ECO:0000256" key="2">
    <source>
        <dbReference type="SAM" id="MobiDB-lite"/>
    </source>
</evidence>
<dbReference type="PANTHER" id="PTHR11820:SF112">
    <property type="entry name" value="FUMARYLACETOACETATE HYDROLASE FAMILY PROTEIN (AFU_ORTHOLOGUE AFUA_1G02370)-RELATED"/>
    <property type="match status" value="1"/>
</dbReference>
<feature type="region of interest" description="Disordered" evidence="2">
    <location>
        <begin position="106"/>
        <end position="152"/>
    </location>
</feature>
<gene>
    <name evidence="4" type="ORF">GCM10009798_05020</name>
</gene>
<dbReference type="EMBL" id="BAAAPB010000001">
    <property type="protein sequence ID" value="GAA1948819.1"/>
    <property type="molecule type" value="Genomic_DNA"/>
</dbReference>
<keyword evidence="5" id="KW-1185">Reference proteome</keyword>
<accession>A0ABN2QBR4</accession>
<feature type="compositionally biased region" description="Basic residues" evidence="2">
    <location>
        <begin position="131"/>
        <end position="141"/>
    </location>
</feature>
<protein>
    <recommendedName>
        <fullName evidence="3">Fumarylacetoacetase-like C-terminal domain-containing protein</fullName>
    </recommendedName>
</protein>
<dbReference type="InterPro" id="IPR011234">
    <property type="entry name" value="Fumarylacetoacetase-like_C"/>
</dbReference>